<dbReference type="EMBL" id="JAEPCM010000016">
    <property type="protein sequence ID" value="MCG7944949.1"/>
    <property type="molecule type" value="Genomic_DNA"/>
</dbReference>
<name>A0A9E4N389_9GAMM</name>
<proteinExistence type="predicted"/>
<dbReference type="InterPro" id="IPR029052">
    <property type="entry name" value="Metallo-depent_PP-like"/>
</dbReference>
<dbReference type="Gene3D" id="3.60.21.10">
    <property type="match status" value="1"/>
</dbReference>
<dbReference type="Proteomes" id="UP000886667">
    <property type="component" value="Unassembled WGS sequence"/>
</dbReference>
<evidence type="ECO:0000313" key="2">
    <source>
        <dbReference type="Proteomes" id="UP000886667"/>
    </source>
</evidence>
<dbReference type="SUPFAM" id="SSF56300">
    <property type="entry name" value="Metallo-dependent phosphatases"/>
    <property type="match status" value="1"/>
</dbReference>
<sequence>MIIGDLHIGARNSNKIVEHWQQRFFEEQFWPYIEQHNIKNIIQLGDWFDNRRWINLNSMAFNKAMMVDKINELNITVHTMIGNHDIPYKHSLANNSPQQIMGHEPNINIWQEPGNFTIDDVNFTMIPWICKENEVECMEAIQEGGDICIGHFEIAGFNMMQNHKNIDGLNASLFEKWNTVWSGHFHTQSKNANIHYLGTPYQMSWNDFMPKNGFWVFDTHDRSLVFINNPLRYFHRIEWNDGSNYPVENIENSYVKLSIKKKTDFEAFEKFLDKINFHRPFELKVLEDFEEYSSENIEDLINVASTQELINQYIDDVSTEKVNKGKVKEIMQDIYKISLEVEE</sequence>
<reference evidence="1" key="1">
    <citation type="journal article" date="2021" name="Proc. Natl. Acad. Sci. U.S.A.">
        <title>Global biogeography of chemosynthetic symbionts reveals both localized and globally distributed symbiont groups. .</title>
        <authorList>
            <person name="Osvatic J.T."/>
            <person name="Wilkins L.G.E."/>
            <person name="Leibrecht L."/>
            <person name="Leray M."/>
            <person name="Zauner S."/>
            <person name="Polzin J."/>
            <person name="Camacho Y."/>
            <person name="Gros O."/>
            <person name="van Gils J.A."/>
            <person name="Eisen J.A."/>
            <person name="Petersen J.M."/>
            <person name="Yuen B."/>
        </authorList>
    </citation>
    <scope>NUCLEOTIDE SEQUENCE</scope>
    <source>
        <strain evidence="1">MAGclacostrist064TRANS</strain>
    </source>
</reference>
<dbReference type="InterPro" id="IPR050535">
    <property type="entry name" value="DNA_Repair-Maintenance_Comp"/>
</dbReference>
<dbReference type="AlphaFoldDB" id="A0A9E4N389"/>
<accession>A0A9E4N389</accession>
<organism evidence="1 2">
    <name type="scientific">Candidatus Thiodiazotropha taylori</name>
    <dbReference type="NCBI Taxonomy" id="2792791"/>
    <lineage>
        <taxon>Bacteria</taxon>
        <taxon>Pseudomonadati</taxon>
        <taxon>Pseudomonadota</taxon>
        <taxon>Gammaproteobacteria</taxon>
        <taxon>Chromatiales</taxon>
        <taxon>Sedimenticolaceae</taxon>
        <taxon>Candidatus Thiodiazotropha</taxon>
    </lineage>
</organism>
<dbReference type="PANTHER" id="PTHR30337">
    <property type="entry name" value="COMPONENT OF ATP-DEPENDENT DSDNA EXONUCLEASE"/>
    <property type="match status" value="1"/>
</dbReference>
<dbReference type="CDD" id="cd00838">
    <property type="entry name" value="MPP_superfamily"/>
    <property type="match status" value="1"/>
</dbReference>
<gene>
    <name evidence="1" type="ORF">JAZ07_01230</name>
</gene>
<comment type="caution">
    <text evidence="1">The sequence shown here is derived from an EMBL/GenBank/DDBJ whole genome shotgun (WGS) entry which is preliminary data.</text>
</comment>
<evidence type="ECO:0000313" key="1">
    <source>
        <dbReference type="EMBL" id="MCG7944949.1"/>
    </source>
</evidence>
<protein>
    <submittedName>
        <fullName evidence="1">Metallophosphoesterase</fullName>
    </submittedName>
</protein>